<keyword evidence="1" id="KW-0472">Membrane</keyword>
<keyword evidence="1" id="KW-0812">Transmembrane</keyword>
<dbReference type="EMBL" id="LAZR01025168">
    <property type="protein sequence ID" value="KKL72766.1"/>
    <property type="molecule type" value="Genomic_DNA"/>
</dbReference>
<feature type="transmembrane region" description="Helical" evidence="1">
    <location>
        <begin position="148"/>
        <end position="171"/>
    </location>
</feature>
<sequence>MYKLFNTLILTILILLYTSVIFAVERKTLIPPSDFQAFDTPNDNGKSISLRWPSSPSESADIEYVVYASRYKSVPFDTEVLRISSTTMYEENSDSNFHYAEINLEKFFDEKDIDKGKNKNYFFKLVLMSGNNIVVAEKIASASPKGNWFNWLKLNNFIIMILFCGLILYLIEHAKKNPNLYLRKISGLDAIEEALGRATEMGKPALFVHGLNSMGSISTIAAVNILGRIAKRVAEYDTELKVANIDPIVLLVSQEVVKESYLEAGRPDAYVEDNIFMAASEQFPYVAAVSGIMMRERPAANFYIGYFYAESLILAETGANTGAIQIAATDSYTQLPFFITTCDYTLMGEELYAASAYLSREPLLLGSLRAQDVGKGILIAALVIGTILTTFGIGFISYIFMAG</sequence>
<dbReference type="AlphaFoldDB" id="A0A0F9F2V4"/>
<comment type="caution">
    <text evidence="3">The sequence shown here is derived from an EMBL/GenBank/DDBJ whole genome shotgun (WGS) entry which is preliminary data.</text>
</comment>
<dbReference type="InterPro" id="IPR046642">
    <property type="entry name" value="DUF6754"/>
</dbReference>
<keyword evidence="1" id="KW-1133">Transmembrane helix</keyword>
<accession>A0A0F9F2V4</accession>
<evidence type="ECO:0000256" key="1">
    <source>
        <dbReference type="SAM" id="Phobius"/>
    </source>
</evidence>
<dbReference type="Pfam" id="PF20539">
    <property type="entry name" value="DUF6754"/>
    <property type="match status" value="1"/>
</dbReference>
<protein>
    <recommendedName>
        <fullName evidence="2">DUF6754 domain-containing protein</fullName>
    </recommendedName>
</protein>
<organism evidence="3">
    <name type="scientific">marine sediment metagenome</name>
    <dbReference type="NCBI Taxonomy" id="412755"/>
    <lineage>
        <taxon>unclassified sequences</taxon>
        <taxon>metagenomes</taxon>
        <taxon>ecological metagenomes</taxon>
    </lineage>
</organism>
<name>A0A0F9F2V4_9ZZZZ</name>
<reference evidence="3" key="1">
    <citation type="journal article" date="2015" name="Nature">
        <title>Complex archaea that bridge the gap between prokaryotes and eukaryotes.</title>
        <authorList>
            <person name="Spang A."/>
            <person name="Saw J.H."/>
            <person name="Jorgensen S.L."/>
            <person name="Zaremba-Niedzwiedzka K."/>
            <person name="Martijn J."/>
            <person name="Lind A.E."/>
            <person name="van Eijk R."/>
            <person name="Schleper C."/>
            <person name="Guy L."/>
            <person name="Ettema T.J."/>
        </authorList>
    </citation>
    <scope>NUCLEOTIDE SEQUENCE</scope>
</reference>
<evidence type="ECO:0000259" key="2">
    <source>
        <dbReference type="Pfam" id="PF20539"/>
    </source>
</evidence>
<evidence type="ECO:0000313" key="3">
    <source>
        <dbReference type="EMBL" id="KKL72766.1"/>
    </source>
</evidence>
<feature type="transmembrane region" description="Helical" evidence="1">
    <location>
        <begin position="377"/>
        <end position="401"/>
    </location>
</feature>
<gene>
    <name evidence="3" type="ORF">LCGC14_2081630</name>
</gene>
<feature type="domain" description="DUF6754" evidence="2">
    <location>
        <begin position="145"/>
        <end position="397"/>
    </location>
</feature>
<proteinExistence type="predicted"/>